<dbReference type="Proteomes" id="UP000268192">
    <property type="component" value="Chromosome"/>
</dbReference>
<name>A0A3S9B4Y2_9HYPH</name>
<organism evidence="1 2">
    <name type="scientific">Georhizobium profundi</name>
    <dbReference type="NCBI Taxonomy" id="2341112"/>
    <lineage>
        <taxon>Bacteria</taxon>
        <taxon>Pseudomonadati</taxon>
        <taxon>Pseudomonadota</taxon>
        <taxon>Alphaproteobacteria</taxon>
        <taxon>Hyphomicrobiales</taxon>
        <taxon>Rhizobiaceae</taxon>
        <taxon>Georhizobium</taxon>
    </lineage>
</organism>
<sequence>MDATKEDAAMGMADELLALASCEGIPEPAELQHAKELMHELCRAEPAQRAERNLRLMHNAYLNIQMAKVCEDSRLMAGSMKDFRRVISDL</sequence>
<dbReference type="KEGG" id="abaw:D5400_12710"/>
<evidence type="ECO:0000313" key="2">
    <source>
        <dbReference type="Proteomes" id="UP000268192"/>
    </source>
</evidence>
<dbReference type="AlphaFoldDB" id="A0A3S9B4Y2"/>
<evidence type="ECO:0000313" key="1">
    <source>
        <dbReference type="EMBL" id="AZN72025.1"/>
    </source>
</evidence>
<protein>
    <submittedName>
        <fullName evidence="1">Uncharacterized protein</fullName>
    </submittedName>
</protein>
<keyword evidence="2" id="KW-1185">Reference proteome</keyword>
<reference evidence="1 2" key="1">
    <citation type="submission" date="2018-09" db="EMBL/GenBank/DDBJ databases">
        <title>Marinorhizobium profundi gen. nov., sp. nov., isolated from a deep-sea sediment sample from the New Britain Trench and proposal of Marinorhizobiaceae fam. nov. in the order Rhizobiales of the class Alphaproteobacteria.</title>
        <authorList>
            <person name="Cao J."/>
        </authorList>
    </citation>
    <scope>NUCLEOTIDE SEQUENCE [LARGE SCALE GENOMIC DNA]</scope>
    <source>
        <strain evidence="1 2">WS11</strain>
    </source>
</reference>
<dbReference type="EMBL" id="CP032509">
    <property type="protein sequence ID" value="AZN72025.1"/>
    <property type="molecule type" value="Genomic_DNA"/>
</dbReference>
<gene>
    <name evidence="1" type="ORF">D5400_12710</name>
</gene>
<accession>A0A3S9B4Y2</accession>
<proteinExistence type="predicted"/>